<dbReference type="PANTHER" id="PTHR43861:SF5">
    <property type="entry name" value="BLL5978 PROTEIN"/>
    <property type="match status" value="1"/>
</dbReference>
<dbReference type="RefSeq" id="XP_005774807.1">
    <property type="nucleotide sequence ID" value="XM_005774750.1"/>
</dbReference>
<feature type="compositionally biased region" description="Low complexity" evidence="1">
    <location>
        <begin position="300"/>
        <end position="312"/>
    </location>
</feature>
<evidence type="ECO:0000313" key="5">
    <source>
        <dbReference type="Proteomes" id="UP000013827"/>
    </source>
</evidence>
<dbReference type="SUPFAM" id="SSF53335">
    <property type="entry name" value="S-adenosyl-L-methionine-dependent methyltransferases"/>
    <property type="match status" value="1"/>
</dbReference>
<dbReference type="Proteomes" id="UP000013827">
    <property type="component" value="Unassembled WGS sequence"/>
</dbReference>
<organism evidence="4 5">
    <name type="scientific">Emiliania huxleyi (strain CCMP1516)</name>
    <dbReference type="NCBI Taxonomy" id="280463"/>
    <lineage>
        <taxon>Eukaryota</taxon>
        <taxon>Haptista</taxon>
        <taxon>Haptophyta</taxon>
        <taxon>Prymnesiophyceae</taxon>
        <taxon>Isochrysidales</taxon>
        <taxon>Noelaerhabdaceae</taxon>
        <taxon>Emiliania</taxon>
    </lineage>
</organism>
<evidence type="ECO:0000259" key="2">
    <source>
        <dbReference type="Pfam" id="PF08421"/>
    </source>
</evidence>
<dbReference type="PANTHER" id="PTHR43861">
    <property type="entry name" value="TRANS-ACONITATE 2-METHYLTRANSFERASE-RELATED"/>
    <property type="match status" value="1"/>
</dbReference>
<dbReference type="InterPro" id="IPR029063">
    <property type="entry name" value="SAM-dependent_MTases_sf"/>
</dbReference>
<dbReference type="AlphaFoldDB" id="A0A0D3JFU3"/>
<proteinExistence type="predicted"/>
<reference evidence="4" key="2">
    <citation type="submission" date="2024-10" db="UniProtKB">
        <authorList>
            <consortium name="EnsemblProtists"/>
        </authorList>
    </citation>
    <scope>IDENTIFICATION</scope>
</reference>
<reference evidence="5" key="1">
    <citation type="journal article" date="2013" name="Nature">
        <title>Pan genome of the phytoplankton Emiliania underpins its global distribution.</title>
        <authorList>
            <person name="Read B.A."/>
            <person name="Kegel J."/>
            <person name="Klute M.J."/>
            <person name="Kuo A."/>
            <person name="Lefebvre S.C."/>
            <person name="Maumus F."/>
            <person name="Mayer C."/>
            <person name="Miller J."/>
            <person name="Monier A."/>
            <person name="Salamov A."/>
            <person name="Young J."/>
            <person name="Aguilar M."/>
            <person name="Claverie J.M."/>
            <person name="Frickenhaus S."/>
            <person name="Gonzalez K."/>
            <person name="Herman E.K."/>
            <person name="Lin Y.C."/>
            <person name="Napier J."/>
            <person name="Ogata H."/>
            <person name="Sarno A.F."/>
            <person name="Shmutz J."/>
            <person name="Schroeder D."/>
            <person name="de Vargas C."/>
            <person name="Verret F."/>
            <person name="von Dassow P."/>
            <person name="Valentin K."/>
            <person name="Van de Peer Y."/>
            <person name="Wheeler G."/>
            <person name="Dacks J.B."/>
            <person name="Delwiche C.F."/>
            <person name="Dyhrman S.T."/>
            <person name="Glockner G."/>
            <person name="John U."/>
            <person name="Richards T."/>
            <person name="Worden A.Z."/>
            <person name="Zhang X."/>
            <person name="Grigoriev I.V."/>
            <person name="Allen A.E."/>
            <person name="Bidle K."/>
            <person name="Borodovsky M."/>
            <person name="Bowler C."/>
            <person name="Brownlee C."/>
            <person name="Cock J.M."/>
            <person name="Elias M."/>
            <person name="Gladyshev V.N."/>
            <person name="Groth M."/>
            <person name="Guda C."/>
            <person name="Hadaegh A."/>
            <person name="Iglesias-Rodriguez M.D."/>
            <person name="Jenkins J."/>
            <person name="Jones B.M."/>
            <person name="Lawson T."/>
            <person name="Leese F."/>
            <person name="Lindquist E."/>
            <person name="Lobanov A."/>
            <person name="Lomsadze A."/>
            <person name="Malik S.B."/>
            <person name="Marsh M.E."/>
            <person name="Mackinder L."/>
            <person name="Mock T."/>
            <person name="Mueller-Roeber B."/>
            <person name="Pagarete A."/>
            <person name="Parker M."/>
            <person name="Probert I."/>
            <person name="Quesneville H."/>
            <person name="Raines C."/>
            <person name="Rensing S.A."/>
            <person name="Riano-Pachon D.M."/>
            <person name="Richier S."/>
            <person name="Rokitta S."/>
            <person name="Shiraiwa Y."/>
            <person name="Soanes D.M."/>
            <person name="van der Giezen M."/>
            <person name="Wahlund T.M."/>
            <person name="Williams B."/>
            <person name="Wilson W."/>
            <person name="Wolfe G."/>
            <person name="Wurch L.L."/>
        </authorList>
    </citation>
    <scope>NUCLEOTIDE SEQUENCE</scope>
</reference>
<dbReference type="InterPro" id="IPR036291">
    <property type="entry name" value="NAD(P)-bd_dom_sf"/>
</dbReference>
<evidence type="ECO:0000259" key="3">
    <source>
        <dbReference type="Pfam" id="PF08484"/>
    </source>
</evidence>
<feature type="domain" description="C-methyltransferase" evidence="3">
    <location>
        <begin position="607"/>
        <end position="759"/>
    </location>
</feature>
<dbReference type="Gene3D" id="6.20.50.110">
    <property type="entry name" value="Methyltransferase, zinc-binding domain"/>
    <property type="match status" value="1"/>
</dbReference>
<dbReference type="SUPFAM" id="SSF51735">
    <property type="entry name" value="NAD(P)-binding Rossmann-fold domains"/>
    <property type="match status" value="1"/>
</dbReference>
<keyword evidence="5" id="KW-1185">Reference proteome</keyword>
<dbReference type="Pfam" id="PF13489">
    <property type="entry name" value="Methyltransf_23"/>
    <property type="match status" value="1"/>
</dbReference>
<sequence length="760" mass="80951">MSAASIPAAELAAYDAVVYLGGLTGRAACDRHTREQTLSENVDDPLALASRMGPSQLLVFASTSAIAEGSGQRSAREDTAVRTELLDSYSSSMHQREAAMRQLAASKPAGAPQLVGLRFGTVIGVSPGQRVDLGPPAMLKSAYTSGVLKVAHPETSRAFLWLEDLCRGISRTIELRRGGAASVGAPPATAHHSKRSAPSSSSMAPAAPPPFAIYHLSSFNSNVGALAAAIAARTGARIAASNHGTASKDVLGFSLNNSLFARTYNFTVRGSLATAIRQLDGAAPDSLIGKGAHTTAVHVPPAADEPTPTDAACDGDRPTGRPTERPTFKHDHAHCPHALTHAPPPPATNSGGVNVTSIRCPVCGSHDIQLALDLRDQPLANDFMKTTTEALRAEKFPLALVHCRQCHHMHLSQLVSRKRLFSDYMYVSGTSKTLLKHFEWLAQKIQADVETLPLEGARTKRAVLELACNDGSQLDAFARLGWKTYGVDPAANIVPTAVAKGHQVKVGFWGAQSVWPPEGKPVVLDAIVAQNVLAHVPSPTQFLKDCAAAMGPRTLLFIQTSQCAMHEDGQFDTAYHEHLSFFTSHSFERAATAAQLAVLSFETAPIHGISCLWKLKRADGESSGALAGGTSLRAKLDEEVRLGITTDFFYERYRMRAEETSAWLDTQLAALSAAGYRLGGYGAAAKGMVLLHFMLGRGGANAAAHSLEFVLDDAPMKQGTYCPGTTIPVRPTRSLEGVFTADEKPLALVMFAWNFAAELF</sequence>
<evidence type="ECO:0008006" key="6">
    <source>
        <dbReference type="Google" id="ProtNLM"/>
    </source>
</evidence>
<dbReference type="HOGENOM" id="CLU_367095_0_0_1"/>
<dbReference type="KEGG" id="ehx:EMIHUDRAFT_430491"/>
<dbReference type="InterPro" id="IPR013691">
    <property type="entry name" value="MeTrfase_14"/>
</dbReference>
<feature type="region of interest" description="Disordered" evidence="1">
    <location>
        <begin position="180"/>
        <end position="203"/>
    </location>
</feature>
<feature type="compositionally biased region" description="Basic and acidic residues" evidence="1">
    <location>
        <begin position="314"/>
        <end position="329"/>
    </location>
</feature>
<dbReference type="PaxDb" id="2903-EOD22378"/>
<name>A0A0D3JFU3_EMIH1</name>
<dbReference type="InterPro" id="IPR013630">
    <property type="entry name" value="Methyltransf_Zn-bd_dom_put"/>
</dbReference>
<evidence type="ECO:0000256" key="1">
    <source>
        <dbReference type="SAM" id="MobiDB-lite"/>
    </source>
</evidence>
<feature type="domain" description="Methyltransferase putative zinc binding" evidence="2">
    <location>
        <begin position="360"/>
        <end position="421"/>
    </location>
</feature>
<evidence type="ECO:0000313" key="4">
    <source>
        <dbReference type="EnsemblProtists" id="EOD22378"/>
    </source>
</evidence>
<dbReference type="Pfam" id="PF08421">
    <property type="entry name" value="Methyltransf_13"/>
    <property type="match status" value="1"/>
</dbReference>
<dbReference type="Gene3D" id="3.40.50.720">
    <property type="entry name" value="NAD(P)-binding Rossmann-like Domain"/>
    <property type="match status" value="2"/>
</dbReference>
<dbReference type="Gene3D" id="3.40.50.150">
    <property type="entry name" value="Vaccinia Virus protein VP39"/>
    <property type="match status" value="1"/>
</dbReference>
<dbReference type="EnsemblProtists" id="EOD22378">
    <property type="protein sequence ID" value="EOD22378"/>
    <property type="gene ID" value="EMIHUDRAFT_430491"/>
</dbReference>
<feature type="region of interest" description="Disordered" evidence="1">
    <location>
        <begin position="299"/>
        <end position="329"/>
    </location>
</feature>
<accession>A0A0D3JFU3</accession>
<dbReference type="InterPro" id="IPR038576">
    <property type="entry name" value="Methyltransf_Zn-bd_dom_put_sf"/>
</dbReference>
<protein>
    <recommendedName>
        <fullName evidence="6">C-methyltransferase domain-containing protein</fullName>
    </recommendedName>
</protein>
<dbReference type="Pfam" id="PF08484">
    <property type="entry name" value="Methyltransf_14"/>
    <property type="match status" value="1"/>
</dbReference>
<dbReference type="GeneID" id="17267946"/>